<feature type="compositionally biased region" description="Basic and acidic residues" evidence="1">
    <location>
        <begin position="59"/>
        <end position="71"/>
    </location>
</feature>
<gene>
    <name evidence="2" type="ORF">PCOR1329_LOCUS75197</name>
</gene>
<comment type="caution">
    <text evidence="2">The sequence shown here is derived from an EMBL/GenBank/DDBJ whole genome shotgun (WGS) entry which is preliminary data.</text>
</comment>
<accession>A0ABN9XBD1</accession>
<reference evidence="2" key="1">
    <citation type="submission" date="2023-10" db="EMBL/GenBank/DDBJ databases">
        <authorList>
            <person name="Chen Y."/>
            <person name="Shah S."/>
            <person name="Dougan E. K."/>
            <person name="Thang M."/>
            <person name="Chan C."/>
        </authorList>
    </citation>
    <scope>NUCLEOTIDE SEQUENCE [LARGE SCALE GENOMIC DNA]</scope>
</reference>
<dbReference type="Proteomes" id="UP001189429">
    <property type="component" value="Unassembled WGS sequence"/>
</dbReference>
<evidence type="ECO:0000313" key="2">
    <source>
        <dbReference type="EMBL" id="CAK0896853.1"/>
    </source>
</evidence>
<evidence type="ECO:0000313" key="3">
    <source>
        <dbReference type="Proteomes" id="UP001189429"/>
    </source>
</evidence>
<sequence>MANFVSLCPGQGRSQDKREKTEGKSPALAGKRTLEADGDSAVINDPLVPPSLKYPTSRKAPDRTKRSKSTHLDTEKAWYMAGAWHSELGQLRSIKLGESTANEGREYFNRFMQLVQWTDEKHGDQRKTVKEYLEITNLEEYFDHLGKTPLSNKAGQVSAVSKAWLDTVKQSLNSLVACFAVPGMEEQAKLVYKKRFDTARSKAGQTAQDLAVPKHKGDIYVPDASRPEGGYWVKKPQATLETMLAHVSLHEEKVQRLEYDLAKLTHGNKKVEKDKVEAVKLALAKRKQQLLAGYLLLWTCERTSDLRKLVVNWDTAAYKMPAGNYVILMDSQSNKTKWTQDTAIGNKGDVGKLFCQRLQ</sequence>
<feature type="compositionally biased region" description="Basic and acidic residues" evidence="1">
    <location>
        <begin position="14"/>
        <end position="23"/>
    </location>
</feature>
<protein>
    <submittedName>
        <fullName evidence="2">Uncharacterized protein</fullName>
    </submittedName>
</protein>
<evidence type="ECO:0000256" key="1">
    <source>
        <dbReference type="SAM" id="MobiDB-lite"/>
    </source>
</evidence>
<proteinExistence type="predicted"/>
<dbReference type="EMBL" id="CAUYUJ010020248">
    <property type="protein sequence ID" value="CAK0896853.1"/>
    <property type="molecule type" value="Genomic_DNA"/>
</dbReference>
<feature type="region of interest" description="Disordered" evidence="1">
    <location>
        <begin position="1"/>
        <end position="71"/>
    </location>
</feature>
<feature type="non-terminal residue" evidence="2">
    <location>
        <position position="359"/>
    </location>
</feature>
<keyword evidence="3" id="KW-1185">Reference proteome</keyword>
<organism evidence="2 3">
    <name type="scientific">Prorocentrum cordatum</name>
    <dbReference type="NCBI Taxonomy" id="2364126"/>
    <lineage>
        <taxon>Eukaryota</taxon>
        <taxon>Sar</taxon>
        <taxon>Alveolata</taxon>
        <taxon>Dinophyceae</taxon>
        <taxon>Prorocentrales</taxon>
        <taxon>Prorocentraceae</taxon>
        <taxon>Prorocentrum</taxon>
    </lineage>
</organism>
<name>A0ABN9XBD1_9DINO</name>